<feature type="transmembrane region" description="Helical" evidence="3">
    <location>
        <begin position="476"/>
        <end position="496"/>
    </location>
</feature>
<name>A0A371NWB2_9MICO</name>
<feature type="transmembrane region" description="Helical" evidence="3">
    <location>
        <begin position="168"/>
        <end position="190"/>
    </location>
</feature>
<accession>A0A371NWB2</accession>
<keyword evidence="1" id="KW-0175">Coiled coil</keyword>
<dbReference type="Proteomes" id="UP000262172">
    <property type="component" value="Unassembled WGS sequence"/>
</dbReference>
<feature type="region of interest" description="Disordered" evidence="2">
    <location>
        <begin position="1"/>
        <end position="37"/>
    </location>
</feature>
<feature type="region of interest" description="Disordered" evidence="2">
    <location>
        <begin position="402"/>
        <end position="426"/>
    </location>
</feature>
<keyword evidence="3" id="KW-0472">Membrane</keyword>
<dbReference type="AlphaFoldDB" id="A0A371NWB2"/>
<feature type="coiled-coil region" evidence="1">
    <location>
        <begin position="373"/>
        <end position="400"/>
    </location>
</feature>
<evidence type="ECO:0000256" key="2">
    <source>
        <dbReference type="SAM" id="MobiDB-lite"/>
    </source>
</evidence>
<feature type="compositionally biased region" description="Pro residues" evidence="2">
    <location>
        <begin position="542"/>
        <end position="551"/>
    </location>
</feature>
<sequence>MSYSGHRPGRMDSQGRIEFDVDDPNSDPNAAADVPEYFTREYRPAGPDAEAGVDATALNDVVETTTRPNPVVHDEQETETYDLDDFPFVDEPAPADAQAETQVIVDEPQTAASAPAPEPARAPRAPKPPREKRAKRERVPGSRLRTLAILGGADGEILDRVPGETPRFVQMFFVLLGTALVSALSMMFALMTGVQVAVWLAVPLAIVWAAIIFNLDRFLTSTMTATRSVGKLIALAIPRVLMAALIGFVVAEPVVLQVFHNDIAREVASTNITQAQSDQDALEKGPEKKALDAATQRVADLENQAATGIVAGTSNSSASESAAQKTVDDLTAKMAEQQKTIDSARALYQCELTGEGAGTVPGCTGVHGQGTSSDAAKAQLTEAQQTYDALAAQLRTANDELESAGTAAKGELSASESANRKQARAELPAAKQTYETALAAYNARADAVAQGNAGAIGLLSQISGLNRLGEKEPTIFWAHWLIAALFFMIELLPVLVKVLTSYGDPSLYEKTAAIRKQVEEDRVSAEGYRDRAAIVATGSLPPAEPPAPASPPSDAGDAPTVPLTRADLREGASV</sequence>
<proteinExistence type="predicted"/>
<feature type="region of interest" description="Disordered" evidence="2">
    <location>
        <begin position="536"/>
        <end position="574"/>
    </location>
</feature>
<feature type="transmembrane region" description="Helical" evidence="3">
    <location>
        <begin position="236"/>
        <end position="259"/>
    </location>
</feature>
<feature type="compositionally biased region" description="Basic and acidic residues" evidence="2">
    <location>
        <begin position="9"/>
        <end position="19"/>
    </location>
</feature>
<dbReference type="Pfam" id="PF14362">
    <property type="entry name" value="DUF4407"/>
    <property type="match status" value="1"/>
</dbReference>
<gene>
    <name evidence="4" type="ORF">DY023_04380</name>
</gene>
<feature type="transmembrane region" description="Helical" evidence="3">
    <location>
        <begin position="196"/>
        <end position="215"/>
    </location>
</feature>
<feature type="compositionally biased region" description="Low complexity" evidence="2">
    <location>
        <begin position="26"/>
        <end position="35"/>
    </location>
</feature>
<evidence type="ECO:0000256" key="1">
    <source>
        <dbReference type="SAM" id="Coils"/>
    </source>
</evidence>
<organism evidence="4 5">
    <name type="scientific">Microbacterium bovistercoris</name>
    <dbReference type="NCBI Taxonomy" id="2293570"/>
    <lineage>
        <taxon>Bacteria</taxon>
        <taxon>Bacillati</taxon>
        <taxon>Actinomycetota</taxon>
        <taxon>Actinomycetes</taxon>
        <taxon>Micrococcales</taxon>
        <taxon>Microbacteriaceae</taxon>
        <taxon>Microbacterium</taxon>
    </lineage>
</organism>
<feature type="region of interest" description="Disordered" evidence="2">
    <location>
        <begin position="60"/>
        <end position="79"/>
    </location>
</feature>
<dbReference type="InterPro" id="IPR025519">
    <property type="entry name" value="DUF4407"/>
</dbReference>
<protein>
    <submittedName>
        <fullName evidence="4">DUF4407 domain-containing protein</fullName>
    </submittedName>
</protein>
<dbReference type="EMBL" id="QUAB01000018">
    <property type="protein sequence ID" value="REJ07232.1"/>
    <property type="molecule type" value="Genomic_DNA"/>
</dbReference>
<keyword evidence="3" id="KW-0812">Transmembrane</keyword>
<reference evidence="4 5" key="1">
    <citation type="submission" date="2018-08" db="EMBL/GenBank/DDBJ databases">
        <title>Isolation, diversity and antifungal activity of Actinobacteria from cow dung.</title>
        <authorList>
            <person name="Ling L."/>
        </authorList>
    </citation>
    <scope>NUCLEOTIDE SEQUENCE [LARGE SCALE GENOMIC DNA]</scope>
    <source>
        <strain evidence="4 5">NEAU-LLE</strain>
    </source>
</reference>
<feature type="region of interest" description="Disordered" evidence="2">
    <location>
        <begin position="110"/>
        <end position="139"/>
    </location>
</feature>
<evidence type="ECO:0000313" key="4">
    <source>
        <dbReference type="EMBL" id="REJ07232.1"/>
    </source>
</evidence>
<keyword evidence="3" id="KW-1133">Transmembrane helix</keyword>
<evidence type="ECO:0000256" key="3">
    <source>
        <dbReference type="SAM" id="Phobius"/>
    </source>
</evidence>
<dbReference type="OrthoDB" id="594406at2"/>
<comment type="caution">
    <text evidence="4">The sequence shown here is derived from an EMBL/GenBank/DDBJ whole genome shotgun (WGS) entry which is preliminary data.</text>
</comment>
<evidence type="ECO:0000313" key="5">
    <source>
        <dbReference type="Proteomes" id="UP000262172"/>
    </source>
</evidence>
<keyword evidence="5" id="KW-1185">Reference proteome</keyword>